<feature type="transmembrane region" description="Helical" evidence="1">
    <location>
        <begin position="37"/>
        <end position="61"/>
    </location>
</feature>
<organism evidence="2 3">
    <name type="scientific">Costertonia aggregata</name>
    <dbReference type="NCBI Taxonomy" id="343403"/>
    <lineage>
        <taxon>Bacteria</taxon>
        <taxon>Pseudomonadati</taxon>
        <taxon>Bacteroidota</taxon>
        <taxon>Flavobacteriia</taxon>
        <taxon>Flavobacteriales</taxon>
        <taxon>Flavobacteriaceae</taxon>
        <taxon>Costertonia</taxon>
    </lineage>
</organism>
<keyword evidence="3" id="KW-1185">Reference proteome</keyword>
<accession>A0A7H9ATS8</accession>
<evidence type="ECO:0000256" key="1">
    <source>
        <dbReference type="SAM" id="Phobius"/>
    </source>
</evidence>
<sequence>MSITKNHTETSYKISIWILYLLAFAIATVILNNDPRLSRILFGLPILTSGVLGIIGSIAVVKGFEEPANEKRTFAMLVNFGMVLLTLAILLSNTVYS</sequence>
<dbReference type="RefSeq" id="WP_179243105.1">
    <property type="nucleotide sequence ID" value="NZ_CP058595.1"/>
</dbReference>
<dbReference type="KEGG" id="cagg:HYG79_16195"/>
<gene>
    <name evidence="2" type="ORF">HYG79_16195</name>
</gene>
<keyword evidence="1" id="KW-1133">Transmembrane helix</keyword>
<keyword evidence="1" id="KW-0812">Transmembrane</keyword>
<dbReference type="EMBL" id="CP058595">
    <property type="protein sequence ID" value="QLG46826.1"/>
    <property type="molecule type" value="Genomic_DNA"/>
</dbReference>
<reference evidence="2 3" key="1">
    <citation type="journal article" date="2006" name="Int. J. Syst. Evol. Microbiol.">
        <title>Costertonia aggregata gen. nov., sp. nov., a mesophilic marine bacterium of the family Flavobacteriaceae, isolated from a mature biofilm.</title>
        <authorList>
            <person name="Kwon K.K."/>
            <person name="Lee Y.K."/>
            <person name="Lee H.K."/>
        </authorList>
    </citation>
    <scope>NUCLEOTIDE SEQUENCE [LARGE SCALE GENOMIC DNA]</scope>
    <source>
        <strain evidence="2 3">KCCM 42265</strain>
    </source>
</reference>
<dbReference type="Proteomes" id="UP000509302">
    <property type="component" value="Chromosome"/>
</dbReference>
<proteinExistence type="predicted"/>
<evidence type="ECO:0000313" key="3">
    <source>
        <dbReference type="Proteomes" id="UP000509302"/>
    </source>
</evidence>
<feature type="transmembrane region" description="Helical" evidence="1">
    <location>
        <begin position="12"/>
        <end position="31"/>
    </location>
</feature>
<feature type="transmembrane region" description="Helical" evidence="1">
    <location>
        <begin position="73"/>
        <end position="96"/>
    </location>
</feature>
<evidence type="ECO:0000313" key="2">
    <source>
        <dbReference type="EMBL" id="QLG46826.1"/>
    </source>
</evidence>
<dbReference type="AlphaFoldDB" id="A0A7H9ATS8"/>
<name>A0A7H9ATS8_9FLAO</name>
<keyword evidence="1" id="KW-0472">Membrane</keyword>
<protein>
    <submittedName>
        <fullName evidence="2">Uncharacterized protein</fullName>
    </submittedName>
</protein>